<proteinExistence type="predicted"/>
<dbReference type="InParanoid" id="A0A2P6MN70"/>
<evidence type="ECO:0000313" key="2">
    <source>
        <dbReference type="EMBL" id="PRP73150.1"/>
    </source>
</evidence>
<feature type="chain" id="PRO_5015181405" evidence="1">
    <location>
        <begin position="23"/>
        <end position="201"/>
    </location>
</feature>
<keyword evidence="3" id="KW-1185">Reference proteome</keyword>
<evidence type="ECO:0000313" key="3">
    <source>
        <dbReference type="Proteomes" id="UP000241769"/>
    </source>
</evidence>
<dbReference type="AlphaFoldDB" id="A0A2P6MN70"/>
<dbReference type="Proteomes" id="UP000241769">
    <property type="component" value="Unassembled WGS sequence"/>
</dbReference>
<reference evidence="2 3" key="1">
    <citation type="journal article" date="2018" name="Genome Biol. Evol.">
        <title>Multiple Roots of Fruiting Body Formation in Amoebozoa.</title>
        <authorList>
            <person name="Hillmann F."/>
            <person name="Forbes G."/>
            <person name="Novohradska S."/>
            <person name="Ferling I."/>
            <person name="Riege K."/>
            <person name="Groth M."/>
            <person name="Westermann M."/>
            <person name="Marz M."/>
            <person name="Spaller T."/>
            <person name="Winckler T."/>
            <person name="Schaap P."/>
            <person name="Glockner G."/>
        </authorList>
    </citation>
    <scope>NUCLEOTIDE SEQUENCE [LARGE SCALE GENOMIC DNA]</scope>
    <source>
        <strain evidence="2 3">Jena</strain>
    </source>
</reference>
<organism evidence="2 3">
    <name type="scientific">Planoprotostelium fungivorum</name>
    <dbReference type="NCBI Taxonomy" id="1890364"/>
    <lineage>
        <taxon>Eukaryota</taxon>
        <taxon>Amoebozoa</taxon>
        <taxon>Evosea</taxon>
        <taxon>Variosea</taxon>
        <taxon>Cavosteliida</taxon>
        <taxon>Cavosteliaceae</taxon>
        <taxon>Planoprotostelium</taxon>
    </lineage>
</organism>
<accession>A0A2P6MN70</accession>
<feature type="signal peptide" evidence="1">
    <location>
        <begin position="1"/>
        <end position="22"/>
    </location>
</feature>
<protein>
    <submittedName>
        <fullName evidence="2">Uncharacterized protein</fullName>
    </submittedName>
</protein>
<dbReference type="EMBL" id="MDYQ01000661">
    <property type="protein sequence ID" value="PRP73150.1"/>
    <property type="molecule type" value="Genomic_DNA"/>
</dbReference>
<sequence>MCWKSFLVVQLTLRNLQVFTWTRTISTMSKVYITVTYAKKIAYIGTFLCYKRPDEKMEYTTQILTRLGGSDFNFMIFYYPIVDWTKLQVPMVTAGKVQDKKPSFRERMQKSSSMQGAQVETELTDGRIEIAKARDGLLSPLRPPQLQRRILQGNAENVYAFKNNNFGQRQKRPSKVRTVPPGLDLLFFHINILWELWAPIH</sequence>
<comment type="caution">
    <text evidence="2">The sequence shown here is derived from an EMBL/GenBank/DDBJ whole genome shotgun (WGS) entry which is preliminary data.</text>
</comment>
<keyword evidence="1" id="KW-0732">Signal</keyword>
<name>A0A2P6MN70_9EUKA</name>
<gene>
    <name evidence="2" type="ORF">PROFUN_03464</name>
</gene>
<evidence type="ECO:0000256" key="1">
    <source>
        <dbReference type="SAM" id="SignalP"/>
    </source>
</evidence>